<proteinExistence type="predicted"/>
<reference evidence="1" key="1">
    <citation type="submission" date="2018-05" db="EMBL/GenBank/DDBJ databases">
        <authorList>
            <person name="Lanie J.A."/>
            <person name="Ng W.-L."/>
            <person name="Kazmierczak K.M."/>
            <person name="Andrzejewski T.M."/>
            <person name="Davidsen T.M."/>
            <person name="Wayne K.J."/>
            <person name="Tettelin H."/>
            <person name="Glass J.I."/>
            <person name="Rusch D."/>
            <person name="Podicherti R."/>
            <person name="Tsui H.-C.T."/>
            <person name="Winkler M.E."/>
        </authorList>
    </citation>
    <scope>NUCLEOTIDE SEQUENCE</scope>
</reference>
<sequence length="24" mass="2817">MEFVDRDIIYTAHGPTNIELLKQI</sequence>
<evidence type="ECO:0000313" key="1">
    <source>
        <dbReference type="EMBL" id="SVB14950.1"/>
    </source>
</evidence>
<name>A0A382BM96_9ZZZZ</name>
<protein>
    <submittedName>
        <fullName evidence="1">Uncharacterized protein</fullName>
    </submittedName>
</protein>
<organism evidence="1">
    <name type="scientific">marine metagenome</name>
    <dbReference type="NCBI Taxonomy" id="408172"/>
    <lineage>
        <taxon>unclassified sequences</taxon>
        <taxon>metagenomes</taxon>
        <taxon>ecological metagenomes</taxon>
    </lineage>
</organism>
<gene>
    <name evidence="1" type="ORF">METZ01_LOCUS167804</name>
</gene>
<dbReference type="AlphaFoldDB" id="A0A382BM96"/>
<dbReference type="EMBL" id="UINC01030479">
    <property type="protein sequence ID" value="SVB14950.1"/>
    <property type="molecule type" value="Genomic_DNA"/>
</dbReference>
<accession>A0A382BM96</accession>